<feature type="region of interest" description="Disordered" evidence="1">
    <location>
        <begin position="1"/>
        <end position="44"/>
    </location>
</feature>
<dbReference type="GO" id="GO:0006367">
    <property type="term" value="P:transcription initiation at RNA polymerase II promoter"/>
    <property type="evidence" value="ECO:0007669"/>
    <property type="project" value="InterPro"/>
</dbReference>
<dbReference type="GO" id="GO:0005673">
    <property type="term" value="C:transcription factor TFIIE complex"/>
    <property type="evidence" value="ECO:0007669"/>
    <property type="project" value="InterPro"/>
</dbReference>
<dbReference type="PANTHER" id="PTHR12716">
    <property type="entry name" value="TRANSCRIPTION INITIATION FACTOR IIE, BETA SUBUNIT"/>
    <property type="match status" value="1"/>
</dbReference>
<dbReference type="InterPro" id="IPR016656">
    <property type="entry name" value="TFIIE-bsu"/>
</dbReference>
<evidence type="ECO:0000313" key="3">
    <source>
        <dbReference type="EMBL" id="CAD9564614.1"/>
    </source>
</evidence>
<dbReference type="InterPro" id="IPR040501">
    <property type="entry name" value="TFA2_Winged_2"/>
</dbReference>
<feature type="domain" description="TFA2 Winged helix" evidence="2">
    <location>
        <begin position="121"/>
        <end position="175"/>
    </location>
</feature>
<feature type="compositionally biased region" description="Low complexity" evidence="1">
    <location>
        <begin position="17"/>
        <end position="42"/>
    </location>
</feature>
<dbReference type="Pfam" id="PF18121">
    <property type="entry name" value="TFA2_Winged_2"/>
    <property type="match status" value="1"/>
</dbReference>
<evidence type="ECO:0000256" key="1">
    <source>
        <dbReference type="SAM" id="MobiDB-lite"/>
    </source>
</evidence>
<sequence>MATNYGFEFLRSEHQEQSQQNEQAEYTESSSSRHQAQQQQVQKPAGEKHFDIINFLQAQYKHNNTLLFSIDDILRHTGVDLNVDEDVAQMLDANHRIRCVHPAGVSDDVMYGYQPKIQASNKKELLALINQGKYGIPAKDFSDAYNGVEQDLQDLITSGEILAVANTDKKDKTLFRRGDVFLVELSGNISYPATSPSASVDPSAVVAFQQQFGNVDVDRLKQELNATDPMVRANAAAQLRMMQAQQQQLAATNSNGSSEPYYIGTDKDYTKEIRRGEAVWIGGQWFRVSSAVREGLPLSEQPPRAQAPLSVASLDDMSKKNEQDGYCRLFSSTLIPIDRTMEKSTLENLQNGKQAKQTLAKLGGALPSSSGHMRKRARSNLNNTNSAKRAAAAANPDLVYNKARRHGCSKDIRDLYLASRMEVPESEVELHKLLLANKLIEKGTELRRPRIQKKADNTVNGKAKKKRYYIKKGHKITNTHLEGTEIGAVLAMASERQHQGKDVGDGGM</sequence>
<dbReference type="GO" id="GO:0001097">
    <property type="term" value="F:TFIIH-class transcription factor complex binding"/>
    <property type="evidence" value="ECO:0007669"/>
    <property type="project" value="TreeGrafter"/>
</dbReference>
<name>A0A7S2K4C3_9STRA</name>
<dbReference type="PANTHER" id="PTHR12716:SF8">
    <property type="entry name" value="TRANSCRIPTION INITIATION FACTOR IIE SUBUNIT BETA"/>
    <property type="match status" value="1"/>
</dbReference>
<proteinExistence type="predicted"/>
<reference evidence="3" key="1">
    <citation type="submission" date="2021-01" db="EMBL/GenBank/DDBJ databases">
        <authorList>
            <person name="Corre E."/>
            <person name="Pelletier E."/>
            <person name="Niang G."/>
            <person name="Scheremetjew M."/>
            <person name="Finn R."/>
            <person name="Kale V."/>
            <person name="Holt S."/>
            <person name="Cochrane G."/>
            <person name="Meng A."/>
            <person name="Brown T."/>
            <person name="Cohen L."/>
        </authorList>
    </citation>
    <scope>NUCLEOTIDE SEQUENCE</scope>
    <source>
        <strain evidence="3">B650</strain>
    </source>
</reference>
<dbReference type="EMBL" id="HBGY01007349">
    <property type="protein sequence ID" value="CAD9564614.1"/>
    <property type="molecule type" value="Transcribed_RNA"/>
</dbReference>
<organism evidence="3">
    <name type="scientific">Leptocylindrus danicus</name>
    <dbReference type="NCBI Taxonomy" id="163516"/>
    <lineage>
        <taxon>Eukaryota</taxon>
        <taxon>Sar</taxon>
        <taxon>Stramenopiles</taxon>
        <taxon>Ochrophyta</taxon>
        <taxon>Bacillariophyta</taxon>
        <taxon>Coscinodiscophyceae</taxon>
        <taxon>Chaetocerotophycidae</taxon>
        <taxon>Leptocylindrales</taxon>
        <taxon>Leptocylindraceae</taxon>
        <taxon>Leptocylindrus</taxon>
    </lineage>
</organism>
<evidence type="ECO:0000259" key="2">
    <source>
        <dbReference type="Pfam" id="PF18121"/>
    </source>
</evidence>
<accession>A0A7S2K4C3</accession>
<dbReference type="AlphaFoldDB" id="A0A7S2K4C3"/>
<gene>
    <name evidence="3" type="ORF">LDAN0321_LOCUS4574</name>
</gene>
<protein>
    <recommendedName>
        <fullName evidence="2">TFA2 Winged helix domain-containing protein</fullName>
    </recommendedName>
</protein>